<dbReference type="SMART" id="SM00477">
    <property type="entry name" value="NUC"/>
    <property type="match status" value="1"/>
</dbReference>
<accession>K9VTV3</accession>
<dbReference type="EMBL" id="CP003617">
    <property type="protein sequence ID" value="AFZ10912.1"/>
    <property type="molecule type" value="Genomic_DNA"/>
</dbReference>
<dbReference type="HOGENOM" id="CLU_394241_0_0_3"/>
<dbReference type="InterPro" id="IPR044925">
    <property type="entry name" value="His-Me_finger_sf"/>
</dbReference>
<keyword evidence="5" id="KW-0540">Nuclease</keyword>
<dbReference type="Gene3D" id="3.40.570.10">
    <property type="entry name" value="Extracellular Endonuclease, subunit A"/>
    <property type="match status" value="1"/>
</dbReference>
<keyword evidence="5" id="KW-0255">Endonuclease</keyword>
<dbReference type="PANTHER" id="PTHR13966">
    <property type="entry name" value="ENDONUCLEASE RELATED"/>
    <property type="match status" value="1"/>
</dbReference>
<feature type="binding site" evidence="2">
    <location>
        <position position="493"/>
    </location>
    <ligand>
        <name>Mg(2+)</name>
        <dbReference type="ChEBI" id="CHEBI:18420"/>
        <note>catalytic</note>
    </ligand>
</feature>
<feature type="domain" description="ENPP1-3/EXOG-like endonuclease/phosphodiesterase" evidence="3">
    <location>
        <begin position="393"/>
        <end position="623"/>
    </location>
</feature>
<evidence type="ECO:0000259" key="4">
    <source>
        <dbReference type="SMART" id="SM00892"/>
    </source>
</evidence>
<name>K9VTV3_9CYAN</name>
<dbReference type="SUPFAM" id="SSF54060">
    <property type="entry name" value="His-Me finger endonucleases"/>
    <property type="match status" value="1"/>
</dbReference>
<keyword evidence="5" id="KW-0378">Hydrolase</keyword>
<dbReference type="Proteomes" id="UP000010478">
    <property type="component" value="Plasmid pOSC7112.03"/>
</dbReference>
<dbReference type="GO" id="GO:0003676">
    <property type="term" value="F:nucleic acid binding"/>
    <property type="evidence" value="ECO:0007669"/>
    <property type="project" value="InterPro"/>
</dbReference>
<evidence type="ECO:0000313" key="6">
    <source>
        <dbReference type="Proteomes" id="UP000010478"/>
    </source>
</evidence>
<dbReference type="InterPro" id="IPR044929">
    <property type="entry name" value="DNA/RNA_non-sp_Endonuclease_sf"/>
</dbReference>
<sequence length="689" mass="77113">MSQTRLHPNRILVDEIQPHKLYNSGFNVSLNNLAGFTPDDGEGASHRAALAWYAGTANLNESQFPSENGETIYRRLGDLEQNNIADVTKTWYTPEHTNASFTQGDTKAPWEGIGTGWFDSVLGGGSEFRPYDLDGYKFSLDEIQEFGYPNGWKNYLEGKRVSVTEDNTPIPAMRGDFAVPTLFNGNFDAIAAKLDSQPLPGWSLYNGDDKSVLQRSLVNAIGSNSGSTNYALALKSDESITHNPFVVPDWGNLRFDVHAPVASGKLRVTLETIDGNFKETNEIDLGKGLQIPNSMTDVSQVTSAYLNNLNAVGFGRNGFETFQMNLPTNNDVTKQYRGQPATLKFELEGGESVYLDNVFFKSDSLNFGNPTEARWNIDEPAQNPYQTNLLLEKPQYTSSYNAVTGLPNWVSWQVDNTWSQRFVGRTGDQFIVDPDLPNNPNFPTWSRIDGTMYQGSGLDKGHLVPDKDRNRNQKDALATYMSTNLIPQAIDNNRLFRNNPDISPAWSRIESKLVEQLIFDYNKKLDITAGVFDTKPQNWSIQPKTRAPEALTEAQNQGNTNPTNLEANGIRIPGWTWKTILVSNKSNLGVQDILGSYTYITPNIPEPYTDWNGQPAVPNPLNQLLGENREPITSAEQWRTPSTWKISINQLENLLNAQGSDKVFNFLSNLPEDVRNRIKQQSDFQFPPP</sequence>
<dbReference type="GO" id="GO:0004519">
    <property type="term" value="F:endonuclease activity"/>
    <property type="evidence" value="ECO:0007669"/>
    <property type="project" value="UniProtKB-KW"/>
</dbReference>
<dbReference type="InterPro" id="IPR020821">
    <property type="entry name" value="ENPP1-3/EXOG-like_nuc-like"/>
</dbReference>
<protein>
    <submittedName>
        <fullName evidence="5">DNA/RNA non-specific endonuclease</fullName>
    </submittedName>
</protein>
<feature type="domain" description="DNA/RNA non-specific endonuclease/pyrophosphatase/phosphodiesterase" evidence="4">
    <location>
        <begin position="392"/>
        <end position="673"/>
    </location>
</feature>
<evidence type="ECO:0000313" key="5">
    <source>
        <dbReference type="EMBL" id="AFZ10912.1"/>
    </source>
</evidence>
<keyword evidence="6" id="KW-1185">Reference proteome</keyword>
<dbReference type="InterPro" id="IPR040255">
    <property type="entry name" value="Non-specific_endonuclease"/>
</dbReference>
<evidence type="ECO:0000256" key="2">
    <source>
        <dbReference type="PIRSR" id="PIRSR640255-2"/>
    </source>
</evidence>
<dbReference type="KEGG" id="oni:Osc7112_6827"/>
<evidence type="ECO:0000256" key="1">
    <source>
        <dbReference type="PIRSR" id="PIRSR640255-1"/>
    </source>
</evidence>
<proteinExistence type="predicted"/>
<evidence type="ECO:0000259" key="3">
    <source>
        <dbReference type="SMART" id="SM00477"/>
    </source>
</evidence>
<dbReference type="AlphaFoldDB" id="K9VTV3"/>
<dbReference type="SMART" id="SM00892">
    <property type="entry name" value="Endonuclease_NS"/>
    <property type="match status" value="1"/>
</dbReference>
<geneLocation type="plasmid" evidence="5 6">
    <name>pOSC7112.03</name>
</geneLocation>
<dbReference type="GO" id="GO:0016787">
    <property type="term" value="F:hydrolase activity"/>
    <property type="evidence" value="ECO:0007669"/>
    <property type="project" value="InterPro"/>
</dbReference>
<dbReference type="InterPro" id="IPR001604">
    <property type="entry name" value="Endo_G_ENPP1-like_dom"/>
</dbReference>
<reference evidence="5 6" key="1">
    <citation type="submission" date="2012-05" db="EMBL/GenBank/DDBJ databases">
        <title>Finished plasmid 3 of genome of Oscillatoria sp. PCC 7112.</title>
        <authorList>
            <consortium name="US DOE Joint Genome Institute"/>
            <person name="Gugger M."/>
            <person name="Coursin T."/>
            <person name="Rippka R."/>
            <person name="Tandeau De Marsac N."/>
            <person name="Huntemann M."/>
            <person name="Wei C.-L."/>
            <person name="Han J."/>
            <person name="Detter J.C."/>
            <person name="Han C."/>
            <person name="Tapia R."/>
            <person name="Davenport K."/>
            <person name="Daligault H."/>
            <person name="Erkkila T."/>
            <person name="Gu W."/>
            <person name="Munk A.C.C."/>
            <person name="Teshima H."/>
            <person name="Xu Y."/>
            <person name="Chain P."/>
            <person name="Chen A."/>
            <person name="Krypides N."/>
            <person name="Mavromatis K."/>
            <person name="Markowitz V."/>
            <person name="Szeto E."/>
            <person name="Ivanova N."/>
            <person name="Mikhailova N."/>
            <person name="Ovchinnikova G."/>
            <person name="Pagani I."/>
            <person name="Pati A."/>
            <person name="Goodwin L."/>
            <person name="Peters L."/>
            <person name="Pitluck S."/>
            <person name="Woyke T."/>
            <person name="Kerfeld C."/>
        </authorList>
    </citation>
    <scope>NUCLEOTIDE SEQUENCE [LARGE SCALE GENOMIC DNA]</scope>
    <source>
        <strain evidence="5 6">PCC 7112</strain>
        <plasmid evidence="5 6">pOSC7112.03</plasmid>
    </source>
</reference>
<dbReference type="Pfam" id="PF01223">
    <property type="entry name" value="Endonuclease_NS"/>
    <property type="match status" value="1"/>
</dbReference>
<dbReference type="RefSeq" id="WP_015179874.1">
    <property type="nucleotide sequence ID" value="NC_019731.1"/>
</dbReference>
<dbReference type="GO" id="GO:0046872">
    <property type="term" value="F:metal ion binding"/>
    <property type="evidence" value="ECO:0007669"/>
    <property type="project" value="UniProtKB-KW"/>
</dbReference>
<organism evidence="5 6">
    <name type="scientific">Phormidium nigroviride PCC 7112</name>
    <dbReference type="NCBI Taxonomy" id="179408"/>
    <lineage>
        <taxon>Bacteria</taxon>
        <taxon>Bacillati</taxon>
        <taxon>Cyanobacteriota</taxon>
        <taxon>Cyanophyceae</taxon>
        <taxon>Oscillatoriophycideae</taxon>
        <taxon>Oscillatoriales</taxon>
        <taxon>Oscillatoriaceae</taxon>
        <taxon>Phormidium</taxon>
    </lineage>
</organism>
<feature type="active site" description="Proton acceptor" evidence="1">
    <location>
        <position position="462"/>
    </location>
</feature>
<keyword evidence="5" id="KW-0614">Plasmid</keyword>
<gene>
    <name evidence="5" type="ORF">Osc7112_6827</name>
</gene>
<dbReference type="PANTHER" id="PTHR13966:SF5">
    <property type="entry name" value="ENDONUCLEASE G, MITOCHONDRIAL"/>
    <property type="match status" value="1"/>
</dbReference>
<keyword evidence="2" id="KW-0479">Metal-binding</keyword>